<sequence length="47" mass="5283">MLRFPWMGWFSGCLTRLRVCFQAALGCEVLIGGWRANVFSGCLCGLR</sequence>
<dbReference type="HOGENOM" id="CLU_3169108_0_0_4"/>
<evidence type="ECO:0000313" key="2">
    <source>
        <dbReference type="Proteomes" id="UP000003009"/>
    </source>
</evidence>
<reference evidence="1" key="1">
    <citation type="submission" date="2009-04" db="EMBL/GenBank/DDBJ databases">
        <authorList>
            <person name="Weinstock G."/>
            <person name="Sodergren E."/>
            <person name="Clifton S."/>
            <person name="Fulton L."/>
            <person name="Fulton B."/>
            <person name="Courtney L."/>
            <person name="Fronick C."/>
            <person name="Harrison M."/>
            <person name="Strong C."/>
            <person name="Farmer C."/>
            <person name="Delahaunty K."/>
            <person name="Markovic C."/>
            <person name="Hall O."/>
            <person name="Minx P."/>
            <person name="Tomlinson C."/>
            <person name="Mitreva M."/>
            <person name="Nelson J."/>
            <person name="Hou S."/>
            <person name="Wollam A."/>
            <person name="Pepin K.H."/>
            <person name="Johnson M."/>
            <person name="Bhonagiri V."/>
            <person name="Nash W.E."/>
            <person name="Warren W."/>
            <person name="Chinwalla A."/>
            <person name="Mardis E.R."/>
            <person name="Wilson R.K."/>
        </authorList>
    </citation>
    <scope>NUCLEOTIDE SEQUENCE [LARGE SCALE GENOMIC DNA]</scope>
    <source>
        <strain evidence="1">ATCC 51147</strain>
    </source>
</reference>
<organism evidence="1 2">
    <name type="scientific">Kingella oralis ATCC 51147</name>
    <dbReference type="NCBI Taxonomy" id="629741"/>
    <lineage>
        <taxon>Bacteria</taxon>
        <taxon>Pseudomonadati</taxon>
        <taxon>Pseudomonadota</taxon>
        <taxon>Betaproteobacteria</taxon>
        <taxon>Neisseriales</taxon>
        <taxon>Neisseriaceae</taxon>
        <taxon>Kingella</taxon>
    </lineage>
</organism>
<evidence type="ECO:0000313" key="1">
    <source>
        <dbReference type="EMBL" id="EEP68778.1"/>
    </source>
</evidence>
<proteinExistence type="predicted"/>
<accession>C4GEX2</accession>
<dbReference type="Proteomes" id="UP000003009">
    <property type="component" value="Unassembled WGS sequence"/>
</dbReference>
<name>C4GEX2_9NEIS</name>
<gene>
    <name evidence="1" type="ORF">GCWU000324_00682</name>
</gene>
<comment type="caution">
    <text evidence="1">The sequence shown here is derived from an EMBL/GenBank/DDBJ whole genome shotgun (WGS) entry which is preliminary data.</text>
</comment>
<keyword evidence="2" id="KW-1185">Reference proteome</keyword>
<dbReference type="AlphaFoldDB" id="C4GEX2"/>
<dbReference type="EMBL" id="ACJW02000002">
    <property type="protein sequence ID" value="EEP68778.1"/>
    <property type="molecule type" value="Genomic_DNA"/>
</dbReference>
<protein>
    <submittedName>
        <fullName evidence="1">Uncharacterized protein</fullName>
    </submittedName>
</protein>